<dbReference type="EMBL" id="JBHSRI010000025">
    <property type="protein sequence ID" value="MFC6041091.1"/>
    <property type="molecule type" value="Genomic_DNA"/>
</dbReference>
<reference evidence="4" key="1">
    <citation type="journal article" date="2019" name="Int. J. Syst. Evol. Microbiol.">
        <title>The Global Catalogue of Microorganisms (GCM) 10K type strain sequencing project: providing services to taxonomists for standard genome sequencing and annotation.</title>
        <authorList>
            <consortium name="The Broad Institute Genomics Platform"/>
            <consortium name="The Broad Institute Genome Sequencing Center for Infectious Disease"/>
            <person name="Wu L."/>
            <person name="Ma J."/>
        </authorList>
    </citation>
    <scope>NUCLEOTIDE SEQUENCE [LARGE SCALE GENOMIC DNA]</scope>
    <source>
        <strain evidence="4">CCUG 54527</strain>
    </source>
</reference>
<gene>
    <name evidence="3" type="ORF">ACFPYN_16815</name>
</gene>
<comment type="similarity">
    <text evidence="1">Belongs to the adenylyl cyclase class-3 family.</text>
</comment>
<dbReference type="Proteomes" id="UP001596170">
    <property type="component" value="Unassembled WGS sequence"/>
</dbReference>
<dbReference type="PANTHER" id="PTHR43081">
    <property type="entry name" value="ADENYLATE CYCLASE, TERMINAL-DIFFERENTIATION SPECIFIC-RELATED"/>
    <property type="match status" value="1"/>
</dbReference>
<dbReference type="Gene3D" id="3.30.70.1230">
    <property type="entry name" value="Nucleotide cyclase"/>
    <property type="match status" value="1"/>
</dbReference>
<dbReference type="InterPro" id="IPR050697">
    <property type="entry name" value="Adenylyl/Guanylyl_Cyclase_3/4"/>
</dbReference>
<name>A0ABW1LCR0_9BACL</name>
<accession>A0ABW1LCR0</accession>
<comment type="caution">
    <text evidence="3">The sequence shown here is derived from an EMBL/GenBank/DDBJ whole genome shotgun (WGS) entry which is preliminary data.</text>
</comment>
<dbReference type="SUPFAM" id="SSF55073">
    <property type="entry name" value="Nucleotide cyclase"/>
    <property type="match status" value="1"/>
</dbReference>
<evidence type="ECO:0000313" key="3">
    <source>
        <dbReference type="EMBL" id="MFC6041091.1"/>
    </source>
</evidence>
<dbReference type="SUPFAM" id="SSF55961">
    <property type="entry name" value="Bet v1-like"/>
    <property type="match status" value="1"/>
</dbReference>
<dbReference type="Pfam" id="PF19363">
    <property type="entry name" value="DUF5939"/>
    <property type="match status" value="1"/>
</dbReference>
<proteinExistence type="inferred from homology"/>
<organism evidence="3 4">
    <name type="scientific">Paenisporosarcina macmurdoensis</name>
    <dbReference type="NCBI Taxonomy" id="212659"/>
    <lineage>
        <taxon>Bacteria</taxon>
        <taxon>Bacillati</taxon>
        <taxon>Bacillota</taxon>
        <taxon>Bacilli</taxon>
        <taxon>Bacillales</taxon>
        <taxon>Caryophanaceae</taxon>
        <taxon>Paenisporosarcina</taxon>
    </lineage>
</organism>
<dbReference type="PROSITE" id="PS50125">
    <property type="entry name" value="GUANYLATE_CYCLASE_2"/>
    <property type="match status" value="1"/>
</dbReference>
<dbReference type="CDD" id="cd07302">
    <property type="entry name" value="CHD"/>
    <property type="match status" value="1"/>
</dbReference>
<dbReference type="RefSeq" id="WP_377735741.1">
    <property type="nucleotide sequence ID" value="NZ_JBHSRI010000025.1"/>
</dbReference>
<keyword evidence="4" id="KW-1185">Reference proteome</keyword>
<dbReference type="InterPro" id="IPR029787">
    <property type="entry name" value="Nucleotide_cyclase"/>
</dbReference>
<dbReference type="InterPro" id="IPR001054">
    <property type="entry name" value="A/G_cyclase"/>
</dbReference>
<dbReference type="PANTHER" id="PTHR43081:SF19">
    <property type="entry name" value="PH-SENSITIVE ADENYLATE CYCLASE RV1264"/>
    <property type="match status" value="1"/>
</dbReference>
<dbReference type="SMART" id="SM00044">
    <property type="entry name" value="CYCc"/>
    <property type="match status" value="1"/>
</dbReference>
<dbReference type="InterPro" id="IPR045983">
    <property type="entry name" value="GUC-dom-containing_N"/>
</dbReference>
<dbReference type="Pfam" id="PF00211">
    <property type="entry name" value="Guanylate_cyc"/>
    <property type="match status" value="1"/>
</dbReference>
<feature type="domain" description="Guanylate cyclase" evidence="2">
    <location>
        <begin position="428"/>
        <end position="545"/>
    </location>
</feature>
<protein>
    <submittedName>
        <fullName evidence="3">DUF5939 domain-containing protein</fullName>
    </submittedName>
</protein>
<evidence type="ECO:0000313" key="4">
    <source>
        <dbReference type="Proteomes" id="UP001596170"/>
    </source>
</evidence>
<sequence>MNKNVIFHEEREFDLSIADLWTLLSDTNHLNEYIGLFPVQFSNYSYDNEVLHRKAEAKALGLVKTAWTEHTFEWVKFSHYVIERTYSIGPVARALWTVSLQRVSDTRTRLILDSDFTIRNILGKIALKMIIIPQLRRIFPYTLSYKENTSADDPRPQKKQSISVNTERMTILLERLRNTFSNEQMIHSLVHMITAHNDDEVSHIKPLKWAYERGYAKLETIEMFLLATKAGLLNQQWSLMCPNCRVSKEQTTSLRQLSNSVHCDLCGVDYEVNFDRYVEMRFIINPSIRKTDEQLFCLNGPMNSPHVVAQTRIPPGESRTMNVKNWPQELRLRVVKFNHSVDINREDSEVKDSLTYTESGFTTDVIRTQDEILIDNHANYEIVVALEETEWDSFALTAREVTSLQLFRDLFATEVLSPDQQIGVGEMTILFTDLKGSTKLYEAIGDALAYSDVKKHFDYLKKHIQSNHGTIIKTIGDSVMAGFYQDTLALKAAHAIQAQVHELNANLSQPVSIKVGFYSGPVIAVNANDLLDYFGRTVNMAARIQNQSVGDDLVLSQQGFEDLLRNSESETLLAQYSTDYFEASLQGIDGAFRLVRLKQN</sequence>
<evidence type="ECO:0000259" key="2">
    <source>
        <dbReference type="PROSITE" id="PS50125"/>
    </source>
</evidence>
<evidence type="ECO:0000256" key="1">
    <source>
        <dbReference type="ARBA" id="ARBA00005381"/>
    </source>
</evidence>